<dbReference type="Pfam" id="PF02752">
    <property type="entry name" value="Arrestin_C"/>
    <property type="match status" value="1"/>
</dbReference>
<dbReference type="Proteomes" id="UP000095284">
    <property type="component" value="Unplaced"/>
</dbReference>
<dbReference type="AlphaFoldDB" id="A0A1I7SU37"/>
<dbReference type="InterPro" id="IPR014752">
    <property type="entry name" value="Arrestin-like_C"/>
</dbReference>
<dbReference type="InterPro" id="IPR050357">
    <property type="entry name" value="Arrestin_domain-protein"/>
</dbReference>
<feature type="domain" description="Arrestin C-terminal-like" evidence="2">
    <location>
        <begin position="121"/>
        <end position="257"/>
    </location>
</feature>
<dbReference type="Gene3D" id="2.60.40.640">
    <property type="match status" value="2"/>
</dbReference>
<dbReference type="WBParaSite" id="BXY_1655800.1">
    <property type="protein sequence ID" value="BXY_1655800.1"/>
    <property type="gene ID" value="BXY_1655800"/>
</dbReference>
<dbReference type="InterPro" id="IPR011021">
    <property type="entry name" value="Arrestin-like_N"/>
</dbReference>
<evidence type="ECO:0000256" key="1">
    <source>
        <dbReference type="ARBA" id="ARBA00005298"/>
    </source>
</evidence>
<dbReference type="PANTHER" id="PTHR11188:SF176">
    <property type="entry name" value="ARRESTIN DOMAIN-CONTAINING PROTEIN 1"/>
    <property type="match status" value="1"/>
</dbReference>
<proteinExistence type="inferred from homology"/>
<name>A0A1I7SU37_BURXY</name>
<dbReference type="GO" id="GO:0005737">
    <property type="term" value="C:cytoplasm"/>
    <property type="evidence" value="ECO:0007669"/>
    <property type="project" value="TreeGrafter"/>
</dbReference>
<dbReference type="PANTHER" id="PTHR11188">
    <property type="entry name" value="ARRESTIN DOMAIN CONTAINING PROTEIN"/>
    <property type="match status" value="1"/>
</dbReference>
<dbReference type="SMART" id="SM01017">
    <property type="entry name" value="Arrestin_C"/>
    <property type="match status" value="1"/>
</dbReference>
<dbReference type="Pfam" id="PF00339">
    <property type="entry name" value="Arrestin_N"/>
    <property type="match status" value="1"/>
</dbReference>
<reference evidence="4" key="1">
    <citation type="submission" date="2016-11" db="UniProtKB">
        <authorList>
            <consortium name="WormBaseParasite"/>
        </authorList>
    </citation>
    <scope>IDENTIFICATION</scope>
</reference>
<comment type="similarity">
    <text evidence="1">Belongs to the arrestin family.</text>
</comment>
<dbReference type="GO" id="GO:0015031">
    <property type="term" value="P:protein transport"/>
    <property type="evidence" value="ECO:0007669"/>
    <property type="project" value="TreeGrafter"/>
</dbReference>
<dbReference type="InterPro" id="IPR014756">
    <property type="entry name" value="Ig_E-set"/>
</dbReference>
<evidence type="ECO:0000259" key="2">
    <source>
        <dbReference type="SMART" id="SM01017"/>
    </source>
</evidence>
<accession>A0A1I7SU37</accession>
<organism evidence="3 4">
    <name type="scientific">Bursaphelenchus xylophilus</name>
    <name type="common">Pinewood nematode worm</name>
    <name type="synonym">Aphelenchoides xylophilus</name>
    <dbReference type="NCBI Taxonomy" id="6326"/>
    <lineage>
        <taxon>Eukaryota</taxon>
        <taxon>Metazoa</taxon>
        <taxon>Ecdysozoa</taxon>
        <taxon>Nematoda</taxon>
        <taxon>Chromadorea</taxon>
        <taxon>Rhabditida</taxon>
        <taxon>Tylenchina</taxon>
        <taxon>Tylenchomorpha</taxon>
        <taxon>Aphelenchoidea</taxon>
        <taxon>Aphelenchoididae</taxon>
        <taxon>Bursaphelenchus</taxon>
    </lineage>
</organism>
<protein>
    <submittedName>
        <fullName evidence="4">Arrestin_C domain-containing protein</fullName>
    </submittedName>
</protein>
<sequence length="324" mass="37525">MGKERTEVQKISPSKTKQTIGNENELIKDALCLWEEKTLSSGRTVIPFSFTVPEKLPPSFEGEYGFIRYQLRLRVVRPTPFIDQFVTRPLSITPIYDLKSLPYTSYRTRRVINEKREKILKNGYLKAIININKSGFVCGEKVDILVDINNESPAIIRGIKGVLRQHITYFSYDECEPKTRIKIAQCSYNIIEFDQRYEVSPKERSIYRGKSPQLPPVSPSIRRKRIHIDYDIQFEIYLEQCPSAFASIPIIIGNVPCNHSVDPPTVAFHRLDRLTPPSPSSVTSILNENILHLEQKCGKRSQIKDSLYNFNRRYLSPLTLYYDF</sequence>
<evidence type="ECO:0000313" key="4">
    <source>
        <dbReference type="WBParaSite" id="BXY_1655800.1"/>
    </source>
</evidence>
<dbReference type="InterPro" id="IPR011022">
    <property type="entry name" value="Arrestin_C-like"/>
</dbReference>
<dbReference type="SUPFAM" id="SSF81296">
    <property type="entry name" value="E set domains"/>
    <property type="match status" value="2"/>
</dbReference>
<evidence type="ECO:0000313" key="3">
    <source>
        <dbReference type="Proteomes" id="UP000095284"/>
    </source>
</evidence>